<dbReference type="AlphaFoldDB" id="A0A9W4X1W4"/>
<gene>
    <name evidence="2" type="ORF">FWILDA_LOCUS17360</name>
</gene>
<reference evidence="2" key="1">
    <citation type="submission" date="2022-08" db="EMBL/GenBank/DDBJ databases">
        <authorList>
            <person name="Kallberg Y."/>
            <person name="Tangrot J."/>
            <person name="Rosling A."/>
        </authorList>
    </citation>
    <scope>NUCLEOTIDE SEQUENCE</scope>
    <source>
        <strain evidence="2">Wild A</strain>
    </source>
</reference>
<evidence type="ECO:0000256" key="1">
    <source>
        <dbReference type="SAM" id="MobiDB-lite"/>
    </source>
</evidence>
<dbReference type="EMBL" id="CAMKVN010013453">
    <property type="protein sequence ID" value="CAI2196005.1"/>
    <property type="molecule type" value="Genomic_DNA"/>
</dbReference>
<sequence length="62" mass="6433">MPLGSLLLPSIGKSGAILTICMALHQAVKTTGKSTESRPPYPCESRDAVKEDGGPPGALLRD</sequence>
<keyword evidence="3" id="KW-1185">Reference proteome</keyword>
<feature type="compositionally biased region" description="Basic and acidic residues" evidence="1">
    <location>
        <begin position="44"/>
        <end position="53"/>
    </location>
</feature>
<feature type="region of interest" description="Disordered" evidence="1">
    <location>
        <begin position="30"/>
        <end position="62"/>
    </location>
</feature>
<protein>
    <submittedName>
        <fullName evidence="2">462_t:CDS:1</fullName>
    </submittedName>
</protein>
<evidence type="ECO:0000313" key="3">
    <source>
        <dbReference type="Proteomes" id="UP001153678"/>
    </source>
</evidence>
<feature type="non-terminal residue" evidence="2">
    <location>
        <position position="62"/>
    </location>
</feature>
<evidence type="ECO:0000313" key="2">
    <source>
        <dbReference type="EMBL" id="CAI2196005.1"/>
    </source>
</evidence>
<proteinExistence type="predicted"/>
<accession>A0A9W4X1W4</accession>
<organism evidence="2 3">
    <name type="scientific">Funneliformis geosporum</name>
    <dbReference type="NCBI Taxonomy" id="1117311"/>
    <lineage>
        <taxon>Eukaryota</taxon>
        <taxon>Fungi</taxon>
        <taxon>Fungi incertae sedis</taxon>
        <taxon>Mucoromycota</taxon>
        <taxon>Glomeromycotina</taxon>
        <taxon>Glomeromycetes</taxon>
        <taxon>Glomerales</taxon>
        <taxon>Glomeraceae</taxon>
        <taxon>Funneliformis</taxon>
    </lineage>
</organism>
<name>A0A9W4X1W4_9GLOM</name>
<dbReference type="Proteomes" id="UP001153678">
    <property type="component" value="Unassembled WGS sequence"/>
</dbReference>
<comment type="caution">
    <text evidence="2">The sequence shown here is derived from an EMBL/GenBank/DDBJ whole genome shotgun (WGS) entry which is preliminary data.</text>
</comment>